<dbReference type="InterPro" id="IPR002912">
    <property type="entry name" value="ACT_dom"/>
</dbReference>
<comment type="cofactor">
    <cofactor evidence="7">
        <name>Mg(2+)</name>
        <dbReference type="ChEBI" id="CHEBI:18420"/>
    </cofactor>
</comment>
<organism evidence="11 12">
    <name type="scientific">Tistrella bauzanensis</name>
    <dbReference type="NCBI Taxonomy" id="657419"/>
    <lineage>
        <taxon>Bacteria</taxon>
        <taxon>Pseudomonadati</taxon>
        <taxon>Pseudomonadota</taxon>
        <taxon>Alphaproteobacteria</taxon>
        <taxon>Geminicoccales</taxon>
        <taxon>Geminicoccaceae</taxon>
        <taxon>Tistrella</taxon>
    </lineage>
</organism>
<dbReference type="InterPro" id="IPR003607">
    <property type="entry name" value="HD/PDEase_dom"/>
</dbReference>
<dbReference type="EMBL" id="BMDZ01000060">
    <property type="protein sequence ID" value="GGB55060.1"/>
    <property type="molecule type" value="Genomic_DNA"/>
</dbReference>
<feature type="region of interest" description="Disordered" evidence="8">
    <location>
        <begin position="944"/>
        <end position="967"/>
    </location>
</feature>
<dbReference type="PROSITE" id="PS51831">
    <property type="entry name" value="HD"/>
    <property type="match status" value="1"/>
</dbReference>
<dbReference type="Pfam" id="PF24931">
    <property type="entry name" value="ACT_ACR9_3rd"/>
    <property type="match status" value="1"/>
</dbReference>
<comment type="activity regulation">
    <text evidence="7">Uridylyltransferase (UTase) activity is inhibited by glutamine, while glutamine activates uridylyl-removing (UR) activity.</text>
</comment>
<dbReference type="PIRSF" id="PIRSF006288">
    <property type="entry name" value="PII_uridyltransf"/>
    <property type="match status" value="1"/>
</dbReference>
<comment type="catalytic activity">
    <reaction evidence="7">
        <text>[protein-PII]-L-tyrosine + UTP = [protein-PII]-uridylyl-L-tyrosine + diphosphate</text>
        <dbReference type="Rhea" id="RHEA:13673"/>
        <dbReference type="Rhea" id="RHEA-COMP:12147"/>
        <dbReference type="Rhea" id="RHEA-COMP:12148"/>
        <dbReference type="ChEBI" id="CHEBI:33019"/>
        <dbReference type="ChEBI" id="CHEBI:46398"/>
        <dbReference type="ChEBI" id="CHEBI:46858"/>
        <dbReference type="ChEBI" id="CHEBI:90602"/>
        <dbReference type="EC" id="2.7.7.59"/>
    </reaction>
</comment>
<keyword evidence="3" id="KW-0677">Repeat</keyword>
<dbReference type="CDD" id="cd04900">
    <property type="entry name" value="ACT_UUR-like_1"/>
    <property type="match status" value="1"/>
</dbReference>
<dbReference type="CDD" id="cd05401">
    <property type="entry name" value="NT_GlnE_GlnD_like"/>
    <property type="match status" value="1"/>
</dbReference>
<feature type="domain" description="ACT" evidence="9">
    <location>
        <begin position="857"/>
        <end position="940"/>
    </location>
</feature>
<evidence type="ECO:0000256" key="5">
    <source>
        <dbReference type="ARBA" id="ARBA00022842"/>
    </source>
</evidence>
<proteinExistence type="inferred from homology"/>
<comment type="catalytic activity">
    <reaction evidence="7">
        <text>[protein-PII]-uridylyl-L-tyrosine + H2O = [protein-PII]-L-tyrosine + UMP + H(+)</text>
        <dbReference type="Rhea" id="RHEA:48600"/>
        <dbReference type="Rhea" id="RHEA-COMP:12147"/>
        <dbReference type="Rhea" id="RHEA-COMP:12148"/>
        <dbReference type="ChEBI" id="CHEBI:15377"/>
        <dbReference type="ChEBI" id="CHEBI:15378"/>
        <dbReference type="ChEBI" id="CHEBI:46858"/>
        <dbReference type="ChEBI" id="CHEBI:57865"/>
        <dbReference type="ChEBI" id="CHEBI:90602"/>
    </reaction>
</comment>
<dbReference type="SMART" id="SM00471">
    <property type="entry name" value="HDc"/>
    <property type="match status" value="1"/>
</dbReference>
<feature type="domain" description="HD" evidence="10">
    <location>
        <begin position="504"/>
        <end position="620"/>
    </location>
</feature>
<dbReference type="PROSITE" id="PS51671">
    <property type="entry name" value="ACT"/>
    <property type="match status" value="2"/>
</dbReference>
<comment type="similarity">
    <text evidence="7">Belongs to the GlnD family.</text>
</comment>
<keyword evidence="12" id="KW-1185">Reference proteome</keyword>
<dbReference type="CDD" id="cd00077">
    <property type="entry name" value="HDc"/>
    <property type="match status" value="1"/>
</dbReference>
<dbReference type="Gene3D" id="1.10.3090.10">
    <property type="entry name" value="cca-adding enzyme, domain 2"/>
    <property type="match status" value="1"/>
</dbReference>
<dbReference type="InterPro" id="IPR013546">
    <property type="entry name" value="PII_UdlTrfase/GS_AdlTrfase"/>
</dbReference>
<dbReference type="SUPFAM" id="SSF55021">
    <property type="entry name" value="ACT-like"/>
    <property type="match status" value="2"/>
</dbReference>
<comment type="caution">
    <text evidence="7">Lacks conserved residue(s) required for the propagation of feature annotation.</text>
</comment>
<reference evidence="12" key="1">
    <citation type="journal article" date="2019" name="Int. J. Syst. Evol. Microbiol.">
        <title>The Global Catalogue of Microorganisms (GCM) 10K type strain sequencing project: providing services to taxonomists for standard genome sequencing and annotation.</title>
        <authorList>
            <consortium name="The Broad Institute Genomics Platform"/>
            <consortium name="The Broad Institute Genome Sequencing Center for Infectious Disease"/>
            <person name="Wu L."/>
            <person name="Ma J."/>
        </authorList>
    </citation>
    <scope>NUCLEOTIDE SEQUENCE [LARGE SCALE GENOMIC DNA]</scope>
    <source>
        <strain evidence="12">CGMCC 1.10188</strain>
    </source>
</reference>
<evidence type="ECO:0000259" key="9">
    <source>
        <dbReference type="PROSITE" id="PS51671"/>
    </source>
</evidence>
<accession>A0ABQ1IY65</accession>
<dbReference type="NCBIfam" id="TIGR01693">
    <property type="entry name" value="UTase_glnD"/>
    <property type="match status" value="1"/>
</dbReference>
<comment type="caution">
    <text evidence="11">The sequence shown here is derived from an EMBL/GenBank/DDBJ whole genome shotgun (WGS) entry which is preliminary data.</text>
</comment>
<dbReference type="SUPFAM" id="SSF81301">
    <property type="entry name" value="Nucleotidyltransferase"/>
    <property type="match status" value="1"/>
</dbReference>
<dbReference type="CDD" id="cd04899">
    <property type="entry name" value="ACT_ACR-UUR-like_2"/>
    <property type="match status" value="1"/>
</dbReference>
<gene>
    <name evidence="7 11" type="primary">glnD</name>
    <name evidence="11" type="ORF">GCM10011505_40080</name>
</gene>
<evidence type="ECO:0000259" key="10">
    <source>
        <dbReference type="PROSITE" id="PS51831"/>
    </source>
</evidence>
<evidence type="ECO:0000313" key="12">
    <source>
        <dbReference type="Proteomes" id="UP000603352"/>
    </source>
</evidence>
<feature type="domain" description="ACT" evidence="9">
    <location>
        <begin position="746"/>
        <end position="823"/>
    </location>
</feature>
<dbReference type="PANTHER" id="PTHR47320:SF1">
    <property type="entry name" value="BIFUNCTIONAL URIDYLYLTRANSFERASE_URIDYLYL-REMOVING ENZYME"/>
    <property type="match status" value="1"/>
</dbReference>
<name>A0ABQ1IY65_9PROT</name>
<dbReference type="EC" id="2.7.7.59" evidence="7"/>
<keyword evidence="6 7" id="KW-0511">Multifunctional enzyme</keyword>
<dbReference type="InterPro" id="IPR006674">
    <property type="entry name" value="HD_domain"/>
</dbReference>
<dbReference type="SUPFAM" id="SSF81891">
    <property type="entry name" value="Poly A polymerase C-terminal region-like"/>
    <property type="match status" value="1"/>
</dbReference>
<keyword evidence="5 7" id="KW-0460">Magnesium</keyword>
<dbReference type="NCBIfam" id="NF003467">
    <property type="entry name" value="PRK05092.1"/>
    <property type="match status" value="1"/>
</dbReference>
<protein>
    <recommendedName>
        <fullName evidence="7">Bifunctional uridylyltransferase/uridylyl-removing enzyme</fullName>
        <shortName evidence="7">UTase/UR</shortName>
    </recommendedName>
    <alternativeName>
        <fullName evidence="7">Bifunctional [protein-PII] modification enzyme</fullName>
    </alternativeName>
    <alternativeName>
        <fullName evidence="7">Bifunctional nitrogen sensor protein</fullName>
    </alternativeName>
    <domain>
        <recommendedName>
            <fullName evidence="7">[Protein-PII] uridylyltransferase</fullName>
            <shortName evidence="7">PII uridylyltransferase</shortName>
            <shortName evidence="7">UTase</shortName>
            <ecNumber evidence="7">2.7.7.59</ecNumber>
        </recommendedName>
    </domain>
    <domain>
        <recommendedName>
            <fullName evidence="7">[Protein-PII]-UMP uridylyl-removing enzyme</fullName>
            <shortName evidence="7">UR</shortName>
            <ecNumber evidence="7">3.1.4.-</ecNumber>
        </recommendedName>
    </domain>
</protein>
<evidence type="ECO:0000313" key="11">
    <source>
        <dbReference type="EMBL" id="GGB55060.1"/>
    </source>
</evidence>
<keyword evidence="4 7" id="KW-0378">Hydrolase</keyword>
<dbReference type="EC" id="3.1.4.-" evidence="7"/>
<dbReference type="Gene3D" id="3.30.460.10">
    <property type="entry name" value="Beta Polymerase, domain 2"/>
    <property type="match status" value="1"/>
</dbReference>
<feature type="compositionally biased region" description="Gly residues" evidence="8">
    <location>
        <begin position="957"/>
        <end position="967"/>
    </location>
</feature>
<evidence type="ECO:0000256" key="4">
    <source>
        <dbReference type="ARBA" id="ARBA00022801"/>
    </source>
</evidence>
<evidence type="ECO:0000256" key="1">
    <source>
        <dbReference type="ARBA" id="ARBA00022679"/>
    </source>
</evidence>
<dbReference type="PANTHER" id="PTHR47320">
    <property type="entry name" value="BIFUNCTIONAL URIDYLYLTRANSFERASE/URIDYLYL-REMOVING ENZYME"/>
    <property type="match status" value="1"/>
</dbReference>
<dbReference type="Gene3D" id="3.30.70.260">
    <property type="match status" value="1"/>
</dbReference>
<evidence type="ECO:0000256" key="7">
    <source>
        <dbReference type="HAMAP-Rule" id="MF_00277"/>
    </source>
</evidence>
<evidence type="ECO:0000256" key="6">
    <source>
        <dbReference type="ARBA" id="ARBA00023268"/>
    </source>
</evidence>
<feature type="region of interest" description="Uridylyltransferase" evidence="7">
    <location>
        <begin position="1"/>
        <end position="388"/>
    </location>
</feature>
<sequence>MFPPTAGPCTPKPEASFLMTAIRNKRQIIHRRALMAEIERQVAETRRPVDGLRREILALLKDHLARGRAEIRRRFDEGADGAHVVRENCYLVDQIVRTLFELAYIHVYPVANPTSADRLCLVAIGGYGRGELAPHSDVDLLFLMPYKQTPRGEQVAEYILYLLWDLGLKVGHAVRSVDDCIARARADMTIRTSLLESRQLCGEMVLYEDLRRRFAADIMVGTASEFIDAKLGERDERHRRMGDSRYVLEPNVKEGKGGLRDLHTLFWIAKYTYRVQNLSDLVEQKVFTAGEYRRFAKAQNFLWTVRCHLHFLAGRPEDRLTFDVQTEIGRLMGYADRPGARGVERFMKHYYLVAKDVGDLTRILCAALESANQRQPKIRLPSILMRREIDGFRIEGGRLTLANRHELAEQPIRMLRLFRVAQSREMDVHPQILRWITQNLKYIDDDVRADPAANQVFLDILTSPKDPEATLRHMNEAGVFGRFVPDFGRVVAQTQHDMYHVYTVDEHTIRAIGILSGIEKGAFGEDLPLATRIVHDVLSRRVLYMAVLLHDIAKGRGGDHSVLGEEVARKLCPRVGLTPEETETVAWLVRWHLLMSAVAFKRDIEDPKTVLDFADQVQSIERLRLLTVLTVADIRAVGPNVWNGWKGTLIRELYYRAAERLSGGHVEGLNRAGRIAAVQDRLRERLADWAEPAFRAHVERMPGSYWLAHDAEVLERHARLVARADRQGPAPLVIDVAPDQFRSVAAITVYAPDHHGLFAGVAGAMALAGGNIVDARIVTTTDGMALDTFWVQDADRSAYDDAVRVARMRDLVGRTLSGELRPAKALAERRDGPKRTDVFQVTPRVLIDNRASNTQTVIEVTARDRSGLLFAITRVLSDLALTISSAHVATYGERAVDTFYVKDVFGLKITHQGKLARIREDLLAALDAAGPVIESDGSLRSSLINGARDDEESARGDAGGAHGEAAE</sequence>
<evidence type="ECO:0000256" key="3">
    <source>
        <dbReference type="ARBA" id="ARBA00022737"/>
    </source>
</evidence>
<keyword evidence="1 7" id="KW-0808">Transferase</keyword>
<dbReference type="HAMAP" id="MF_00277">
    <property type="entry name" value="PII_uridylyl_transf"/>
    <property type="match status" value="1"/>
</dbReference>
<dbReference type="Pfam" id="PF01966">
    <property type="entry name" value="HD"/>
    <property type="match status" value="1"/>
</dbReference>
<keyword evidence="2 7" id="KW-0548">Nucleotidyltransferase</keyword>
<dbReference type="InterPro" id="IPR010043">
    <property type="entry name" value="UTase/UR"/>
</dbReference>
<dbReference type="GO" id="GO:0016779">
    <property type="term" value="F:nucleotidyltransferase activity"/>
    <property type="evidence" value="ECO:0007669"/>
    <property type="project" value="UniProtKB-KW"/>
</dbReference>
<comment type="domain">
    <text evidence="7">Has four distinct domains: an N-terminal nucleotidyltransferase (NT) domain responsible for UTase activity, a central HD domain that encodes UR activity, and two C-terminal ACT domains that seem to have a role in glutamine sensing.</text>
</comment>
<dbReference type="InterPro" id="IPR045865">
    <property type="entry name" value="ACT-like_dom_sf"/>
</dbReference>
<dbReference type="Pfam" id="PF08335">
    <property type="entry name" value="GlnD_UR_UTase"/>
    <property type="match status" value="1"/>
</dbReference>
<dbReference type="SUPFAM" id="SSF81593">
    <property type="entry name" value="Nucleotidyltransferase substrate binding subunit/domain"/>
    <property type="match status" value="1"/>
</dbReference>
<dbReference type="InterPro" id="IPR043519">
    <property type="entry name" value="NT_sf"/>
</dbReference>
<evidence type="ECO:0000256" key="2">
    <source>
        <dbReference type="ARBA" id="ARBA00022695"/>
    </source>
</evidence>
<evidence type="ECO:0000256" key="8">
    <source>
        <dbReference type="SAM" id="MobiDB-lite"/>
    </source>
</evidence>
<comment type="function">
    <text evidence="7">Modifies, by uridylylation and deuridylylation, the PII regulatory proteins (GlnB and homologs), in response to the nitrogen status of the cell that GlnD senses through the glutamine level. Under low glutamine levels, catalyzes the conversion of the PII proteins and UTP to PII-UMP and PPi, while under higher glutamine levels, GlnD hydrolyzes PII-UMP to PII and UMP (deuridylylation). Thus, controls uridylylation state and activity of the PII proteins, and plays an important role in the regulation of nitrogen metabolism.</text>
</comment>
<dbReference type="Proteomes" id="UP000603352">
    <property type="component" value="Unassembled WGS sequence"/>
</dbReference>